<organism evidence="1 2">
    <name type="scientific">Sulfurisphaera tokodaii</name>
    <dbReference type="NCBI Taxonomy" id="111955"/>
    <lineage>
        <taxon>Archaea</taxon>
        <taxon>Thermoproteota</taxon>
        <taxon>Thermoprotei</taxon>
        <taxon>Sulfolobales</taxon>
        <taxon>Sulfolobaceae</taxon>
        <taxon>Sulfurisphaera</taxon>
    </lineage>
</organism>
<gene>
    <name evidence="1" type="ORF">HA332_06325</name>
</gene>
<dbReference type="AlphaFoldDB" id="A0A832WVK3"/>
<dbReference type="Proteomes" id="UP000646844">
    <property type="component" value="Unassembled WGS sequence"/>
</dbReference>
<evidence type="ECO:0000313" key="1">
    <source>
        <dbReference type="EMBL" id="HII73986.1"/>
    </source>
</evidence>
<protein>
    <submittedName>
        <fullName evidence="1">Uncharacterized protein</fullName>
    </submittedName>
</protein>
<sequence length="235" mass="27095">MESVEDYEEIIRDAFKIVESILPKRGYDYININIYPFGSNRASIAFGRSSDLYYTVLLMDDIRFKGKSLEFLIKSSLVTLLRLSVKDLKSISDEVKKGNFSSLERLKGIDAHVIEIFEEIEEITLKEITDFLVRMIDETEAIISKNLDVLSTYVKIVREIGEIMEYVDKIKELATKLKESEILNDVKNKEKETIMELKGINTLNELSSANLTVIYDNINAISKYLKTQIMKLEKI</sequence>
<reference evidence="1" key="1">
    <citation type="journal article" date="2020" name="bioRxiv">
        <title>A rank-normalized archaeal taxonomy based on genome phylogeny resolves widespread incomplete and uneven classifications.</title>
        <authorList>
            <person name="Rinke C."/>
            <person name="Chuvochina M."/>
            <person name="Mussig A.J."/>
            <person name="Chaumeil P.-A."/>
            <person name="Waite D.W."/>
            <person name="Whitman W.B."/>
            <person name="Parks D.H."/>
            <person name="Hugenholtz P."/>
        </authorList>
    </citation>
    <scope>NUCLEOTIDE SEQUENCE</scope>
    <source>
        <strain evidence="1">UBA8838</strain>
    </source>
</reference>
<name>A0A832WVK3_9CREN</name>
<accession>A0A832WVK3</accession>
<evidence type="ECO:0000313" key="2">
    <source>
        <dbReference type="Proteomes" id="UP000646844"/>
    </source>
</evidence>
<proteinExistence type="predicted"/>
<comment type="caution">
    <text evidence="1">The sequence shown here is derived from an EMBL/GenBank/DDBJ whole genome shotgun (WGS) entry which is preliminary data.</text>
</comment>
<dbReference type="RefSeq" id="WP_010979006.1">
    <property type="nucleotide sequence ID" value="NZ_BAABQO010000004.1"/>
</dbReference>
<dbReference type="GeneID" id="1458978"/>
<dbReference type="EMBL" id="DUJO01000025">
    <property type="protein sequence ID" value="HII73986.1"/>
    <property type="molecule type" value="Genomic_DNA"/>
</dbReference>